<evidence type="ECO:0000313" key="2">
    <source>
        <dbReference type="Proteomes" id="UP000011761"/>
    </source>
</evidence>
<protein>
    <submittedName>
        <fullName evidence="1">Uncharacterized protein</fullName>
    </submittedName>
</protein>
<gene>
    <name evidence="1" type="ORF">BAUCODRAFT_62098</name>
</gene>
<dbReference type="RefSeq" id="XP_007671866.1">
    <property type="nucleotide sequence ID" value="XM_007673676.1"/>
</dbReference>
<proteinExistence type="predicted"/>
<name>M2MUR6_BAUPA</name>
<dbReference type="KEGG" id="bcom:BAUCODRAFT_62098"/>
<sequence length="174" mass="18872">MERLGTSLLEKVSETPMPFADCCANISLPMLCLLASKLPHCPAVVVSVGSGSGLLETLLIQVTNGNVDLVGVEVPSCRNKYLPCERLLRVPCTESLHPDALLASALMFVYPRKASIVARYLESYRDGAVERLLWLGHKCDIPEMEEILRPYSSSLEIVDGPGLAAYEAVLVASL</sequence>
<accession>M2MUR6</accession>
<dbReference type="EMBL" id="KB445550">
    <property type="protein sequence ID" value="EMD00682.1"/>
    <property type="molecule type" value="Genomic_DNA"/>
</dbReference>
<keyword evidence="2" id="KW-1185">Reference proteome</keyword>
<dbReference type="HOGENOM" id="CLU_098343_0_0_1"/>
<organism evidence="1 2">
    <name type="scientific">Baudoinia panamericana (strain UAMH 10762)</name>
    <name type="common">Angels' share fungus</name>
    <name type="synonym">Baudoinia compniacensis (strain UAMH 10762)</name>
    <dbReference type="NCBI Taxonomy" id="717646"/>
    <lineage>
        <taxon>Eukaryota</taxon>
        <taxon>Fungi</taxon>
        <taxon>Dikarya</taxon>
        <taxon>Ascomycota</taxon>
        <taxon>Pezizomycotina</taxon>
        <taxon>Dothideomycetes</taxon>
        <taxon>Dothideomycetidae</taxon>
        <taxon>Mycosphaerellales</taxon>
        <taxon>Teratosphaeriaceae</taxon>
        <taxon>Baudoinia</taxon>
    </lineage>
</organism>
<dbReference type="Proteomes" id="UP000011761">
    <property type="component" value="Unassembled WGS sequence"/>
</dbReference>
<dbReference type="OMA" id="PKADWDD"/>
<reference evidence="1 2" key="1">
    <citation type="journal article" date="2012" name="PLoS Pathog.">
        <title>Diverse lifestyles and strategies of plant pathogenesis encoded in the genomes of eighteen Dothideomycetes fungi.</title>
        <authorList>
            <person name="Ohm R.A."/>
            <person name="Feau N."/>
            <person name="Henrissat B."/>
            <person name="Schoch C.L."/>
            <person name="Horwitz B.A."/>
            <person name="Barry K.W."/>
            <person name="Condon B.J."/>
            <person name="Copeland A.C."/>
            <person name="Dhillon B."/>
            <person name="Glaser F."/>
            <person name="Hesse C.N."/>
            <person name="Kosti I."/>
            <person name="LaButti K."/>
            <person name="Lindquist E.A."/>
            <person name="Lucas S."/>
            <person name="Salamov A.A."/>
            <person name="Bradshaw R.E."/>
            <person name="Ciuffetti L."/>
            <person name="Hamelin R.C."/>
            <person name="Kema G.H.J."/>
            <person name="Lawrence C."/>
            <person name="Scott J.A."/>
            <person name="Spatafora J.W."/>
            <person name="Turgeon B.G."/>
            <person name="de Wit P.J.G.M."/>
            <person name="Zhong S."/>
            <person name="Goodwin S.B."/>
            <person name="Grigoriev I.V."/>
        </authorList>
    </citation>
    <scope>NUCLEOTIDE SEQUENCE [LARGE SCALE GENOMIC DNA]</scope>
    <source>
        <strain evidence="1 2">UAMH 10762</strain>
    </source>
</reference>
<dbReference type="AlphaFoldDB" id="M2MUR6"/>
<dbReference type="eggNOG" id="ENOG502SSHC">
    <property type="taxonomic scope" value="Eukaryota"/>
</dbReference>
<evidence type="ECO:0000313" key="1">
    <source>
        <dbReference type="EMBL" id="EMD00682.1"/>
    </source>
</evidence>
<dbReference type="GeneID" id="19115969"/>
<dbReference type="OrthoDB" id="2151982at2759"/>